<dbReference type="STRING" id="1268635.Loa_02095"/>
<dbReference type="Proteomes" id="UP000018838">
    <property type="component" value="Chromosome"/>
</dbReference>
<keyword evidence="3" id="KW-1185">Reference proteome</keyword>
<gene>
    <name evidence="2" type="ORF">Loa_02095</name>
</gene>
<dbReference type="eggNOG" id="COG1809">
    <property type="taxonomic scope" value="Bacteria"/>
</dbReference>
<dbReference type="Gene3D" id="3.20.20.70">
    <property type="entry name" value="Aldolase class I"/>
    <property type="match status" value="1"/>
</dbReference>
<organism evidence="2 3">
    <name type="scientific">Legionella oakridgensis ATCC 33761 = DSM 21215</name>
    <dbReference type="NCBI Taxonomy" id="1268635"/>
    <lineage>
        <taxon>Bacteria</taxon>
        <taxon>Pseudomonadati</taxon>
        <taxon>Pseudomonadota</taxon>
        <taxon>Gammaproteobacteria</taxon>
        <taxon>Legionellales</taxon>
        <taxon>Legionellaceae</taxon>
        <taxon>Legionella</taxon>
    </lineage>
</organism>
<name>W0BGT4_9GAMM</name>
<dbReference type="SUPFAM" id="SSF102110">
    <property type="entry name" value="(2r)-phospho-3-sulfolactate synthase ComA"/>
    <property type="match status" value="1"/>
</dbReference>
<dbReference type="InterPro" id="IPR013785">
    <property type="entry name" value="Aldolase_TIM"/>
</dbReference>
<dbReference type="InterPro" id="IPR036112">
    <property type="entry name" value="ComA_synth_sf"/>
</dbReference>
<comment type="similarity">
    <text evidence="1">Belongs to the phosphosulfolactate synthase family.</text>
</comment>
<reference evidence="2 3" key="1">
    <citation type="journal article" date="2013" name="Int. J. Med. Microbiol.">
        <title>Legionella oakridgensis ATCC 33761 genome sequence and phenotypic characterization reveals its replication capacity in amoebae.</title>
        <authorList>
            <person name="Brzuszkiewicz E."/>
            <person name="Schulz T."/>
            <person name="Rydzewski K."/>
            <person name="Daniel R."/>
            <person name="Gillmaier N."/>
            <person name="Dittmann C."/>
            <person name="Holland G."/>
            <person name="Schunder E."/>
            <person name="Lautner M."/>
            <person name="Eisenreich W."/>
            <person name="Luck C."/>
            <person name="Heuner K."/>
        </authorList>
    </citation>
    <scope>NUCLEOTIDE SEQUENCE [LARGE SCALE GENOMIC DNA]</scope>
    <source>
        <strain>OR-10</strain>
        <strain evidence="3">ATCC 33761</strain>
    </source>
</reference>
<evidence type="ECO:0000313" key="2">
    <source>
        <dbReference type="EMBL" id="AHE67639.1"/>
    </source>
</evidence>
<dbReference type="PATRIC" id="fig|1268635.3.peg.2138"/>
<dbReference type="InterPro" id="IPR003830">
    <property type="entry name" value="ComA_synth"/>
</dbReference>
<sequence length="92" mass="10587">MDSFLKLPSRQNKPRKQGLTVLIDNGYPLAYFTDVLNSHGHLIDYVKFGWGTAYITKDITKKIETARQNNIEVFLGGTFFEKAYLQKKLMIS</sequence>
<protein>
    <recommendedName>
        <fullName evidence="4">Phosphosulfolactate synthase</fullName>
    </recommendedName>
</protein>
<dbReference type="Pfam" id="PF02679">
    <property type="entry name" value="ComA"/>
    <property type="match status" value="1"/>
</dbReference>
<evidence type="ECO:0000256" key="1">
    <source>
        <dbReference type="ARBA" id="ARBA00010424"/>
    </source>
</evidence>
<dbReference type="KEGG" id="lok:Loa_02095"/>
<evidence type="ECO:0008006" key="4">
    <source>
        <dbReference type="Google" id="ProtNLM"/>
    </source>
</evidence>
<accession>W0BGT4</accession>
<proteinExistence type="inferred from homology"/>
<evidence type="ECO:0000313" key="3">
    <source>
        <dbReference type="Proteomes" id="UP000018838"/>
    </source>
</evidence>
<dbReference type="HOGENOM" id="CLU_2409627_0_0_6"/>
<dbReference type="EMBL" id="CP004006">
    <property type="protein sequence ID" value="AHE67639.1"/>
    <property type="molecule type" value="Genomic_DNA"/>
</dbReference>
<dbReference type="AlphaFoldDB" id="W0BGT4"/>